<dbReference type="PROSITE" id="PS51257">
    <property type="entry name" value="PROKAR_LIPOPROTEIN"/>
    <property type="match status" value="1"/>
</dbReference>
<reference evidence="2" key="1">
    <citation type="submission" date="2022-05" db="EMBL/GenBank/DDBJ databases">
        <authorList>
            <person name="Park J.-S."/>
        </authorList>
    </citation>
    <scope>NUCLEOTIDE SEQUENCE</scope>
    <source>
        <strain evidence="2">2012CJ41-6</strain>
    </source>
</reference>
<evidence type="ECO:0000313" key="3">
    <source>
        <dbReference type="Proteomes" id="UP001203880"/>
    </source>
</evidence>
<gene>
    <name evidence="2" type="ORF">M3P21_13055</name>
</gene>
<protein>
    <recommendedName>
        <fullName evidence="4">Transferrin-binding protein B C-lobe/N-lobe beta barrel domain-containing protein</fullName>
    </recommendedName>
</protein>
<evidence type="ECO:0000313" key="2">
    <source>
        <dbReference type="EMBL" id="MCL6284456.1"/>
    </source>
</evidence>
<organism evidence="2 3">
    <name type="scientific">Ruegeria spongiae</name>
    <dbReference type="NCBI Taxonomy" id="2942209"/>
    <lineage>
        <taxon>Bacteria</taxon>
        <taxon>Pseudomonadati</taxon>
        <taxon>Pseudomonadota</taxon>
        <taxon>Alphaproteobacteria</taxon>
        <taxon>Rhodobacterales</taxon>
        <taxon>Roseobacteraceae</taxon>
        <taxon>Ruegeria</taxon>
    </lineage>
</organism>
<accession>A0ABT0Q3K3</accession>
<dbReference type="RefSeq" id="WP_249710491.1">
    <property type="nucleotide sequence ID" value="NZ_JAMFMB010000015.1"/>
</dbReference>
<evidence type="ECO:0000256" key="1">
    <source>
        <dbReference type="SAM" id="SignalP"/>
    </source>
</evidence>
<comment type="caution">
    <text evidence="2">The sequence shown here is derived from an EMBL/GenBank/DDBJ whole genome shotgun (WGS) entry which is preliminary data.</text>
</comment>
<keyword evidence="3" id="KW-1185">Reference proteome</keyword>
<dbReference type="Proteomes" id="UP001203880">
    <property type="component" value="Unassembled WGS sequence"/>
</dbReference>
<keyword evidence="1" id="KW-0732">Signal</keyword>
<evidence type="ECO:0008006" key="4">
    <source>
        <dbReference type="Google" id="ProtNLM"/>
    </source>
</evidence>
<name>A0ABT0Q3K3_9RHOB</name>
<dbReference type="EMBL" id="JAMFMB010000015">
    <property type="protein sequence ID" value="MCL6284456.1"/>
    <property type="molecule type" value="Genomic_DNA"/>
</dbReference>
<sequence>MKRYLLAIAALSLVSACGSGVFTEDSADTGGGEGGEGTDDSGIVVPEEIAGEVESVIYNPGDPSSGVAPTLTLTGLPFDSGVDTAEYVRDASLDVGDFQAFTFQAANPSARKYTALVREQDGLVVVASGSGGFEQFFGGSSFSRTGTYTAPTAADLPTDPVTGGPGNIGSVEYTGTYAGILNVGLTGGGNESQARMSGDVVVVGDFRDQTNVIGEINNRQFEDTFNVVNGVNDSDPNRPGGDPDDIRIVGADTATMPGDLTAVEDLIFTATTLNADGSFNGNLKNANGSYAGAFTGEAATAVGGAIRAEGHISELPSIDGTPIFEHGVFTATR</sequence>
<proteinExistence type="predicted"/>
<feature type="chain" id="PRO_5047174983" description="Transferrin-binding protein B C-lobe/N-lobe beta barrel domain-containing protein" evidence="1">
    <location>
        <begin position="24"/>
        <end position="333"/>
    </location>
</feature>
<feature type="signal peptide" evidence="1">
    <location>
        <begin position="1"/>
        <end position="23"/>
    </location>
</feature>